<dbReference type="EMBL" id="CP133614">
    <property type="protein sequence ID" value="WMV18504.1"/>
    <property type="molecule type" value="Genomic_DNA"/>
</dbReference>
<evidence type="ECO:0000313" key="2">
    <source>
        <dbReference type="Proteomes" id="UP001234989"/>
    </source>
</evidence>
<proteinExistence type="predicted"/>
<evidence type="ECO:0000313" key="1">
    <source>
        <dbReference type="EMBL" id="WMV18504.1"/>
    </source>
</evidence>
<dbReference type="AlphaFoldDB" id="A0AAF0TH05"/>
<keyword evidence="2" id="KW-1185">Reference proteome</keyword>
<sequence length="109" mass="12479">MVRMGREKPNMMRRSIMSTKVMKWICNILKEASKEQPRLVTKDLSNVNVTGESKWHSDIFRVSLVSSSKGDINVTVPRRSKDTVLFKRCIVASFPEGETESPTISHIKR</sequence>
<organism evidence="1 2">
    <name type="scientific">Solanum verrucosum</name>
    <dbReference type="NCBI Taxonomy" id="315347"/>
    <lineage>
        <taxon>Eukaryota</taxon>
        <taxon>Viridiplantae</taxon>
        <taxon>Streptophyta</taxon>
        <taxon>Embryophyta</taxon>
        <taxon>Tracheophyta</taxon>
        <taxon>Spermatophyta</taxon>
        <taxon>Magnoliopsida</taxon>
        <taxon>eudicotyledons</taxon>
        <taxon>Gunneridae</taxon>
        <taxon>Pentapetalae</taxon>
        <taxon>asterids</taxon>
        <taxon>lamiids</taxon>
        <taxon>Solanales</taxon>
        <taxon>Solanaceae</taxon>
        <taxon>Solanoideae</taxon>
        <taxon>Solaneae</taxon>
        <taxon>Solanum</taxon>
    </lineage>
</organism>
<protein>
    <submittedName>
        <fullName evidence="1">Uncharacterized protein</fullName>
    </submittedName>
</protein>
<gene>
    <name evidence="1" type="ORF">MTR67_011889</name>
</gene>
<accession>A0AAF0TH05</accession>
<dbReference type="Proteomes" id="UP001234989">
    <property type="component" value="Chromosome 3"/>
</dbReference>
<reference evidence="1" key="1">
    <citation type="submission" date="2023-08" db="EMBL/GenBank/DDBJ databases">
        <title>A de novo genome assembly of Solanum verrucosum Schlechtendal, a Mexican diploid species geographically isolated from the other diploid A-genome species in potato relatives.</title>
        <authorList>
            <person name="Hosaka K."/>
        </authorList>
    </citation>
    <scope>NUCLEOTIDE SEQUENCE</scope>
    <source>
        <tissue evidence="1">Young leaves</tissue>
    </source>
</reference>
<name>A0AAF0TH05_SOLVR</name>